<dbReference type="Gene3D" id="2.60.40.420">
    <property type="entry name" value="Cupredoxins - blue copper proteins"/>
    <property type="match status" value="1"/>
</dbReference>
<dbReference type="InterPro" id="IPR008972">
    <property type="entry name" value="Cupredoxin"/>
</dbReference>
<dbReference type="Proteomes" id="UP000046067">
    <property type="component" value="Unassembled WGS sequence"/>
</dbReference>
<reference evidence="4 5" key="1">
    <citation type="submission" date="2015-07" db="EMBL/GenBank/DDBJ databases">
        <authorList>
            <consortium name="Pathogen Informatics"/>
        </authorList>
    </citation>
    <scope>NUCLEOTIDE SEQUENCE [LARGE SCALE GENOMIC DNA]</scope>
    <source>
        <strain evidence="4 5">A325</strain>
    </source>
</reference>
<dbReference type="EMBL" id="CWQJ01000035">
    <property type="protein sequence ID" value="CSC80465.1"/>
    <property type="molecule type" value="Genomic_DNA"/>
</dbReference>
<proteinExistence type="predicted"/>
<dbReference type="SUPFAM" id="SSF49503">
    <property type="entry name" value="Cupredoxins"/>
    <property type="match status" value="1"/>
</dbReference>
<dbReference type="CDD" id="cd04211">
    <property type="entry name" value="Cupredoxin_like_2"/>
    <property type="match status" value="1"/>
</dbReference>
<evidence type="ECO:0000313" key="5">
    <source>
        <dbReference type="Proteomes" id="UP000046067"/>
    </source>
</evidence>
<keyword evidence="2" id="KW-0186">Copper</keyword>
<protein>
    <submittedName>
        <fullName evidence="4">Copper-binding protein</fullName>
    </submittedName>
</protein>
<sequence>MIKKTLLVIALTFTVTTALAHSMDHSKMDHGAMPMDHSQMMGMEGMSDVGMPALGAKANKVVHVILSDDMKITFKKDVTIEPNDVVQFVVMNTGKIDHEFSIGSAAEQLKHSEMMRQMGNHEHDSGSTVTVKPGKAKELLWHFQGDKNIEFACNIPGHAEAGMVKSIEL</sequence>
<dbReference type="AlphaFoldDB" id="A0A655ZRM5"/>
<name>A0A655ZRM5_VIBCL</name>
<dbReference type="RefSeq" id="WP_053034748.1">
    <property type="nucleotide sequence ID" value="NZ_CWSL01000019.1"/>
</dbReference>
<dbReference type="GO" id="GO:0046872">
    <property type="term" value="F:metal ion binding"/>
    <property type="evidence" value="ECO:0007669"/>
    <property type="project" value="UniProtKB-KW"/>
</dbReference>
<feature type="chain" id="PRO_5024805527" evidence="3">
    <location>
        <begin position="21"/>
        <end position="169"/>
    </location>
</feature>
<evidence type="ECO:0000256" key="1">
    <source>
        <dbReference type="ARBA" id="ARBA00022723"/>
    </source>
</evidence>
<keyword evidence="1" id="KW-0479">Metal-binding</keyword>
<organism evidence="4 5">
    <name type="scientific">Vibrio cholerae</name>
    <dbReference type="NCBI Taxonomy" id="666"/>
    <lineage>
        <taxon>Bacteria</taxon>
        <taxon>Pseudomonadati</taxon>
        <taxon>Pseudomonadota</taxon>
        <taxon>Gammaproteobacteria</taxon>
        <taxon>Vibrionales</taxon>
        <taxon>Vibrionaceae</taxon>
        <taxon>Vibrio</taxon>
    </lineage>
</organism>
<accession>A0A655ZRM5</accession>
<keyword evidence="3" id="KW-0732">Signal</keyword>
<dbReference type="PANTHER" id="PTHR38439">
    <property type="entry name" value="AURACYANIN-B"/>
    <property type="match status" value="1"/>
</dbReference>
<dbReference type="PANTHER" id="PTHR38439:SF3">
    <property type="entry name" value="COPPER-RESISTANT CUPROPROTEIN COPI"/>
    <property type="match status" value="1"/>
</dbReference>
<evidence type="ECO:0000256" key="3">
    <source>
        <dbReference type="SAM" id="SignalP"/>
    </source>
</evidence>
<evidence type="ECO:0000313" key="4">
    <source>
        <dbReference type="EMBL" id="CSC80465.1"/>
    </source>
</evidence>
<evidence type="ECO:0000256" key="2">
    <source>
        <dbReference type="ARBA" id="ARBA00023008"/>
    </source>
</evidence>
<dbReference type="InterPro" id="IPR050845">
    <property type="entry name" value="Cu-binding_ET"/>
</dbReference>
<feature type="signal peptide" evidence="3">
    <location>
        <begin position="1"/>
        <end position="20"/>
    </location>
</feature>
<gene>
    <name evidence="4" type="ORF">ERS013201_03606</name>
</gene>